<evidence type="ECO:0000256" key="3">
    <source>
        <dbReference type="ARBA" id="ARBA00022475"/>
    </source>
</evidence>
<evidence type="ECO:0000256" key="8">
    <source>
        <dbReference type="ARBA" id="ARBA00023136"/>
    </source>
</evidence>
<feature type="transmembrane region" description="Helical" evidence="10">
    <location>
        <begin position="296"/>
        <end position="317"/>
    </location>
</feature>
<keyword evidence="5" id="KW-0547">Nucleotide-binding</keyword>
<dbReference type="SMART" id="SM00382">
    <property type="entry name" value="AAA"/>
    <property type="match status" value="1"/>
</dbReference>
<dbReference type="PANTHER" id="PTHR24221">
    <property type="entry name" value="ATP-BINDING CASSETTE SUB-FAMILY B"/>
    <property type="match status" value="1"/>
</dbReference>
<dbReference type="PROSITE" id="PS50893">
    <property type="entry name" value="ABC_TRANSPORTER_2"/>
    <property type="match status" value="1"/>
</dbReference>
<dbReference type="PROSITE" id="PS00211">
    <property type="entry name" value="ABC_TRANSPORTER_1"/>
    <property type="match status" value="1"/>
</dbReference>
<keyword evidence="8 10" id="KW-0472">Membrane</keyword>
<evidence type="ECO:0000256" key="6">
    <source>
        <dbReference type="ARBA" id="ARBA00022840"/>
    </source>
</evidence>
<dbReference type="Proteomes" id="UP000831562">
    <property type="component" value="Chromosome"/>
</dbReference>
<dbReference type="InterPro" id="IPR003593">
    <property type="entry name" value="AAA+_ATPase"/>
</dbReference>
<dbReference type="GO" id="GO:0005886">
    <property type="term" value="C:plasma membrane"/>
    <property type="evidence" value="ECO:0007669"/>
    <property type="project" value="UniProtKB-SubCell"/>
</dbReference>
<keyword evidence="4 10" id="KW-0812">Transmembrane</keyword>
<dbReference type="PROSITE" id="PS50929">
    <property type="entry name" value="ABC_TM1F"/>
    <property type="match status" value="1"/>
</dbReference>
<dbReference type="EMBL" id="CP097092">
    <property type="protein sequence ID" value="UQF77977.1"/>
    <property type="molecule type" value="Genomic_DNA"/>
</dbReference>
<dbReference type="InterPro" id="IPR027417">
    <property type="entry name" value="P-loop_NTPase"/>
</dbReference>
<dbReference type="GO" id="GO:0005524">
    <property type="term" value="F:ATP binding"/>
    <property type="evidence" value="ECO:0007669"/>
    <property type="project" value="UniProtKB-KW"/>
</dbReference>
<evidence type="ECO:0000256" key="1">
    <source>
        <dbReference type="ARBA" id="ARBA00004429"/>
    </source>
</evidence>
<dbReference type="FunFam" id="3.40.50.300:FF:000221">
    <property type="entry name" value="Multidrug ABC transporter ATP-binding protein"/>
    <property type="match status" value="1"/>
</dbReference>
<comment type="subcellular location">
    <subcellularLocation>
        <location evidence="1">Cell inner membrane</location>
        <topology evidence="1">Multi-pass membrane protein</topology>
    </subcellularLocation>
</comment>
<dbReference type="Pfam" id="PF00664">
    <property type="entry name" value="ABC_membrane"/>
    <property type="match status" value="1"/>
</dbReference>
<evidence type="ECO:0000256" key="2">
    <source>
        <dbReference type="ARBA" id="ARBA00022448"/>
    </source>
</evidence>
<dbReference type="Gene3D" id="1.20.1560.10">
    <property type="entry name" value="ABC transporter type 1, transmembrane domain"/>
    <property type="match status" value="1"/>
</dbReference>
<accession>A0A9E7APF1</accession>
<evidence type="ECO:0000259" key="11">
    <source>
        <dbReference type="PROSITE" id="PS50893"/>
    </source>
</evidence>
<dbReference type="GO" id="GO:0140359">
    <property type="term" value="F:ABC-type transporter activity"/>
    <property type="evidence" value="ECO:0007669"/>
    <property type="project" value="InterPro"/>
</dbReference>
<evidence type="ECO:0000256" key="10">
    <source>
        <dbReference type="SAM" id="Phobius"/>
    </source>
</evidence>
<feature type="transmembrane region" description="Helical" evidence="10">
    <location>
        <begin position="180"/>
        <end position="200"/>
    </location>
</feature>
<dbReference type="InterPro" id="IPR011527">
    <property type="entry name" value="ABC1_TM_dom"/>
</dbReference>
<evidence type="ECO:0000256" key="9">
    <source>
        <dbReference type="ARBA" id="ARBA00023455"/>
    </source>
</evidence>
<keyword evidence="2" id="KW-0813">Transport</keyword>
<gene>
    <name evidence="13" type="ORF">M3I19_06800</name>
</gene>
<feature type="domain" description="ABC transmembrane type-1" evidence="12">
    <location>
        <begin position="37"/>
        <end position="307"/>
    </location>
</feature>
<evidence type="ECO:0000259" key="12">
    <source>
        <dbReference type="PROSITE" id="PS50929"/>
    </source>
</evidence>
<evidence type="ECO:0000313" key="14">
    <source>
        <dbReference type="Proteomes" id="UP000831562"/>
    </source>
</evidence>
<name>A0A9E7APF1_9ACTN</name>
<proteinExistence type="inferred from homology"/>
<evidence type="ECO:0000313" key="13">
    <source>
        <dbReference type="EMBL" id="UQF77977.1"/>
    </source>
</evidence>
<sequence>MEDETDLEDPGKNLKKKQGMARLLALSERGKGFLVCGIALGCIGSVLQLVPYLASWRVITSLMAGVASGSAPEAGSMLWWGAVGLAGLLSGTAASWIAGIAAHAHAYRTVCDIRIAVAEHVGRLPMGYLDSSSIGQVEQVMDADVEQVEAFLAHQVPDLASALATLIVLFVLMFAANVWLALACLAPIVIGIACQLQAMAKVMKTGAIKKNFDVLERINSSAIQYVEGMPAIKAFGQTTASFRGFKDDTEAYRDFTVGMTDQIRPGYVRFRVFTLSVATFAAPVAIALFLGNPSDVALAAVCVFALVVGPAASSPVLKLRMFAESVNTVNEAVGRVCAVLNLEPQGQVSQDVRATPQDAGIAFDHVTFSYPGAENPAVDGVSFAVEPGSTCAIVGPSGAGKSTIAELVGRFWDVDEGMVRIGGVDVRELGTDALMDIVAFVFQDSFLFAGTIRDNIAMGLPSATEDQIAAAASAAQCDEFLARLPKGIDTVVGAGGVRLSGGERQRVAIARAILKSAPILILDEASSFADAQTQFSIHRALAELTRGKTVLTIAHRLETVQSANQIIVMDKGRIVQRGRHDELIEVDGPYADMWVSGDRAADWKLGTEKAEVSL</sequence>
<evidence type="ECO:0000256" key="4">
    <source>
        <dbReference type="ARBA" id="ARBA00022692"/>
    </source>
</evidence>
<protein>
    <submittedName>
        <fullName evidence="13">ABC transporter ATP-binding protein/permease</fullName>
    </submittedName>
</protein>
<reference evidence="13" key="1">
    <citation type="submission" date="2022-05" db="EMBL/GenBank/DDBJ databases">
        <title>Using nanopore sequencing to obtain complete genomes from saliva samples.</title>
        <authorList>
            <person name="Baker J.L."/>
        </authorList>
    </citation>
    <scope>NUCLEOTIDE SEQUENCE</scope>
    <source>
        <strain evidence="13">JCVI-JB-Lp32</strain>
    </source>
</reference>
<dbReference type="SUPFAM" id="SSF90123">
    <property type="entry name" value="ABC transporter transmembrane region"/>
    <property type="match status" value="1"/>
</dbReference>
<evidence type="ECO:0000256" key="7">
    <source>
        <dbReference type="ARBA" id="ARBA00022989"/>
    </source>
</evidence>
<dbReference type="Pfam" id="PF00005">
    <property type="entry name" value="ABC_tran"/>
    <property type="match status" value="1"/>
</dbReference>
<feature type="transmembrane region" description="Helical" evidence="10">
    <location>
        <begin position="77"/>
        <end position="98"/>
    </location>
</feature>
<feature type="transmembrane region" description="Helical" evidence="10">
    <location>
        <begin position="32"/>
        <end position="54"/>
    </location>
</feature>
<dbReference type="Gene3D" id="3.40.50.300">
    <property type="entry name" value="P-loop containing nucleotide triphosphate hydrolases"/>
    <property type="match status" value="1"/>
</dbReference>
<feature type="transmembrane region" description="Helical" evidence="10">
    <location>
        <begin position="156"/>
        <end position="174"/>
    </location>
</feature>
<dbReference type="InterPro" id="IPR039421">
    <property type="entry name" value="Type_1_exporter"/>
</dbReference>
<dbReference type="GO" id="GO:0016887">
    <property type="term" value="F:ATP hydrolysis activity"/>
    <property type="evidence" value="ECO:0007669"/>
    <property type="project" value="InterPro"/>
</dbReference>
<keyword evidence="6 13" id="KW-0067">ATP-binding</keyword>
<keyword evidence="7 10" id="KW-1133">Transmembrane helix</keyword>
<organism evidence="13 14">
    <name type="scientific">Lancefieldella parvula</name>
    <dbReference type="NCBI Taxonomy" id="1382"/>
    <lineage>
        <taxon>Bacteria</taxon>
        <taxon>Bacillati</taxon>
        <taxon>Actinomycetota</taxon>
        <taxon>Coriobacteriia</taxon>
        <taxon>Coriobacteriales</taxon>
        <taxon>Atopobiaceae</taxon>
        <taxon>Lancefieldella</taxon>
    </lineage>
</organism>
<dbReference type="PANTHER" id="PTHR24221:SF654">
    <property type="entry name" value="ATP-BINDING CASSETTE SUB-FAMILY B MEMBER 6"/>
    <property type="match status" value="1"/>
</dbReference>
<dbReference type="AlphaFoldDB" id="A0A9E7APF1"/>
<dbReference type="InterPro" id="IPR036640">
    <property type="entry name" value="ABC1_TM_sf"/>
</dbReference>
<keyword evidence="3" id="KW-1003">Cell membrane</keyword>
<dbReference type="InterPro" id="IPR003439">
    <property type="entry name" value="ABC_transporter-like_ATP-bd"/>
</dbReference>
<comment type="similarity">
    <text evidence="9">Belongs to the ABC transporter superfamily. Siderophore-Fe(3+) uptake transporter (SIUT) (TC 3.A.1.21) family.</text>
</comment>
<feature type="domain" description="ABC transporter" evidence="11">
    <location>
        <begin position="361"/>
        <end position="596"/>
    </location>
</feature>
<evidence type="ECO:0000256" key="5">
    <source>
        <dbReference type="ARBA" id="ARBA00022741"/>
    </source>
</evidence>
<dbReference type="SUPFAM" id="SSF52540">
    <property type="entry name" value="P-loop containing nucleoside triphosphate hydrolases"/>
    <property type="match status" value="1"/>
</dbReference>
<dbReference type="CDD" id="cd07346">
    <property type="entry name" value="ABC_6TM_exporters"/>
    <property type="match status" value="1"/>
</dbReference>
<dbReference type="InterPro" id="IPR017871">
    <property type="entry name" value="ABC_transporter-like_CS"/>
</dbReference>
<feature type="transmembrane region" description="Helical" evidence="10">
    <location>
        <begin position="272"/>
        <end position="290"/>
    </location>
</feature>